<organism evidence="10 11">
    <name type="scientific">Candidatus Chloroploca asiatica</name>
    <dbReference type="NCBI Taxonomy" id="1506545"/>
    <lineage>
        <taxon>Bacteria</taxon>
        <taxon>Bacillati</taxon>
        <taxon>Chloroflexota</taxon>
        <taxon>Chloroflexia</taxon>
        <taxon>Chloroflexales</taxon>
        <taxon>Chloroflexineae</taxon>
        <taxon>Oscillochloridaceae</taxon>
        <taxon>Candidatus Chloroploca</taxon>
    </lineage>
</organism>
<dbReference type="InterPro" id="IPR007874">
    <property type="entry name" value="MinC_N"/>
</dbReference>
<dbReference type="InterPro" id="IPR013033">
    <property type="entry name" value="MinC"/>
</dbReference>
<dbReference type="GO" id="GO:0000917">
    <property type="term" value="P:division septum assembly"/>
    <property type="evidence" value="ECO:0007669"/>
    <property type="project" value="UniProtKB-KW"/>
</dbReference>
<evidence type="ECO:0000313" key="11">
    <source>
        <dbReference type="Proteomes" id="UP000220922"/>
    </source>
</evidence>
<protein>
    <recommendedName>
        <fullName evidence="7">Probable septum site-determining protein MinC</fullName>
    </recommendedName>
</protein>
<dbReference type="Gene3D" id="3.30.160.540">
    <property type="match status" value="1"/>
</dbReference>
<dbReference type="PANTHER" id="PTHR34108:SF1">
    <property type="entry name" value="SEPTUM SITE-DETERMINING PROTEIN MINC"/>
    <property type="match status" value="1"/>
</dbReference>
<evidence type="ECO:0000256" key="4">
    <source>
        <dbReference type="ARBA" id="ARBA00023306"/>
    </source>
</evidence>
<proteinExistence type="inferred from homology"/>
<dbReference type="GO" id="GO:0000902">
    <property type="term" value="P:cell morphogenesis"/>
    <property type="evidence" value="ECO:0007669"/>
    <property type="project" value="InterPro"/>
</dbReference>
<comment type="similarity">
    <text evidence="1 7">Belongs to the MinC family.</text>
</comment>
<dbReference type="Gene3D" id="2.160.20.70">
    <property type="match status" value="1"/>
</dbReference>
<dbReference type="RefSeq" id="WP_097654636.1">
    <property type="nucleotide sequence ID" value="NZ_LYXE01000157.1"/>
</dbReference>
<feature type="domain" description="Septum formation inhibitor MinC N-terminal" evidence="9">
    <location>
        <begin position="5"/>
        <end position="74"/>
    </location>
</feature>
<evidence type="ECO:0000256" key="2">
    <source>
        <dbReference type="ARBA" id="ARBA00022618"/>
    </source>
</evidence>
<dbReference type="Pfam" id="PF03775">
    <property type="entry name" value="MinC_C"/>
    <property type="match status" value="1"/>
</dbReference>
<feature type="domain" description="Septum formation inhibitor MinC C-terminal" evidence="8">
    <location>
        <begin position="121"/>
        <end position="219"/>
    </location>
</feature>
<evidence type="ECO:0000256" key="6">
    <source>
        <dbReference type="ARBA" id="ARBA00046874"/>
    </source>
</evidence>
<comment type="subunit">
    <text evidence="6 7">Interacts with MinD and FtsZ.</text>
</comment>
<sequence>MSDLISIKGGRDGLRMRFDDTADWPALLVQLEQQLTQNQAFFNGARLTLELGERSLDEIQLSELLNLLQHHGVVADALSANARAARNAARAVGITARPLPRYADPPPGTPSLAPESEALLLTRTVRSGQVLRHSGHITLIGDLNPGGELIAGGSVIVWGRLRGFVHAGALGNAEAVICALELSPTQLRIADQIATTPPRGSGPHVPEVARIEQHQIVVESWENYKR</sequence>
<dbReference type="HAMAP" id="MF_00267">
    <property type="entry name" value="MinC"/>
    <property type="match status" value="1"/>
</dbReference>
<dbReference type="AlphaFoldDB" id="A0A2H3KXX6"/>
<dbReference type="OrthoDB" id="9790810at2"/>
<dbReference type="InterPro" id="IPR005526">
    <property type="entry name" value="Septum_form_inhib_MinC_C"/>
</dbReference>
<dbReference type="Pfam" id="PF05209">
    <property type="entry name" value="MinC_N"/>
    <property type="match status" value="1"/>
</dbReference>
<evidence type="ECO:0000256" key="7">
    <source>
        <dbReference type="HAMAP-Rule" id="MF_00267"/>
    </source>
</evidence>
<evidence type="ECO:0000313" key="10">
    <source>
        <dbReference type="EMBL" id="PDV97211.1"/>
    </source>
</evidence>
<dbReference type="NCBIfam" id="TIGR01222">
    <property type="entry name" value="minC"/>
    <property type="match status" value="1"/>
</dbReference>
<dbReference type="InterPro" id="IPR036145">
    <property type="entry name" value="MinC_C_sf"/>
</dbReference>
<dbReference type="GO" id="GO:0051302">
    <property type="term" value="P:regulation of cell division"/>
    <property type="evidence" value="ECO:0007669"/>
    <property type="project" value="InterPro"/>
</dbReference>
<reference evidence="10 11" key="1">
    <citation type="submission" date="2016-05" db="EMBL/GenBank/DDBJ databases">
        <authorList>
            <person name="Lavstsen T."/>
            <person name="Jespersen J.S."/>
        </authorList>
    </citation>
    <scope>NUCLEOTIDE SEQUENCE [LARGE SCALE GENOMIC DNA]</scope>
    <source>
        <strain evidence="10 11">B7-9</strain>
    </source>
</reference>
<dbReference type="SUPFAM" id="SSF63848">
    <property type="entry name" value="Cell-division inhibitor MinC, C-terminal domain"/>
    <property type="match status" value="1"/>
</dbReference>
<keyword evidence="4 7" id="KW-0131">Cell cycle</keyword>
<dbReference type="InterPro" id="IPR016098">
    <property type="entry name" value="CAP/MinC_C"/>
</dbReference>
<keyword evidence="11" id="KW-1185">Reference proteome</keyword>
<dbReference type="GO" id="GO:1901891">
    <property type="term" value="P:regulation of cell septum assembly"/>
    <property type="evidence" value="ECO:0007669"/>
    <property type="project" value="InterPro"/>
</dbReference>
<comment type="function">
    <text evidence="5 7">Cell division inhibitor that blocks the formation of polar Z ring septums. Rapidly oscillates between the poles of the cell to destabilize FtsZ filaments that have formed before they mature into polar Z rings. Prevents FtsZ polymerization.</text>
</comment>
<dbReference type="Proteomes" id="UP000220922">
    <property type="component" value="Unassembled WGS sequence"/>
</dbReference>
<dbReference type="PANTHER" id="PTHR34108">
    <property type="entry name" value="SEPTUM SITE-DETERMINING PROTEIN MINC"/>
    <property type="match status" value="1"/>
</dbReference>
<evidence type="ECO:0000256" key="3">
    <source>
        <dbReference type="ARBA" id="ARBA00023210"/>
    </source>
</evidence>
<comment type="caution">
    <text evidence="10">The sequence shown here is derived from an EMBL/GenBank/DDBJ whole genome shotgun (WGS) entry which is preliminary data.</text>
</comment>
<evidence type="ECO:0000259" key="8">
    <source>
        <dbReference type="Pfam" id="PF03775"/>
    </source>
</evidence>
<accession>A0A2H3KXX6</accession>
<name>A0A2H3KXX6_9CHLR</name>
<keyword evidence="2 7" id="KW-0132">Cell division</keyword>
<evidence type="ECO:0000259" key="9">
    <source>
        <dbReference type="Pfam" id="PF05209"/>
    </source>
</evidence>
<keyword evidence="3 7" id="KW-0717">Septation</keyword>
<dbReference type="EMBL" id="LYXE01000157">
    <property type="protein sequence ID" value="PDV97211.1"/>
    <property type="molecule type" value="Genomic_DNA"/>
</dbReference>
<evidence type="ECO:0000256" key="5">
    <source>
        <dbReference type="ARBA" id="ARBA00025606"/>
    </source>
</evidence>
<evidence type="ECO:0000256" key="1">
    <source>
        <dbReference type="ARBA" id="ARBA00006291"/>
    </source>
</evidence>
<gene>
    <name evidence="7" type="primary">minC</name>
    <name evidence="10" type="ORF">A9Q02_04705</name>
</gene>